<dbReference type="Proteomes" id="UP001157947">
    <property type="component" value="Unassembled WGS sequence"/>
</dbReference>
<dbReference type="InterPro" id="IPR012092">
    <property type="entry name" value="DNA_glyclase/AP_lyase_Ogg"/>
</dbReference>
<evidence type="ECO:0000313" key="10">
    <source>
        <dbReference type="Proteomes" id="UP001157947"/>
    </source>
</evidence>
<proteinExistence type="inferred from homology"/>
<feature type="active site" evidence="7">
    <location>
        <position position="163"/>
    </location>
</feature>
<dbReference type="HAMAP" id="MF_00241">
    <property type="entry name" value="Ogg"/>
    <property type="match status" value="1"/>
</dbReference>
<dbReference type="GO" id="GO:0016799">
    <property type="term" value="F:hydrolase activity, hydrolyzing N-glycosyl compounds"/>
    <property type="evidence" value="ECO:0007669"/>
    <property type="project" value="UniProtKB-UniRule"/>
</dbReference>
<dbReference type="CDD" id="cd00056">
    <property type="entry name" value="ENDO3c"/>
    <property type="match status" value="1"/>
</dbReference>
<dbReference type="InterPro" id="IPR023170">
    <property type="entry name" value="HhH_base_excis_C"/>
</dbReference>
<protein>
    <recommendedName>
        <fullName evidence="7">8-oxoguanine DNA glycosylase/AP lyase</fullName>
    </recommendedName>
    <domain>
        <recommendedName>
            <fullName evidence="7">8-oxoguanine DNA glycosylase</fullName>
            <shortName evidence="7">8-oxoG DNA glycosylase</shortName>
            <ecNumber evidence="7">3.2.2.-</ecNumber>
        </recommendedName>
    </domain>
    <domain>
        <recommendedName>
            <fullName evidence="7">DNA-(apurinic or apyrimidinic site) lyase</fullName>
            <shortName evidence="7">AP lyase</shortName>
            <ecNumber evidence="7">4.2.99.18</ecNumber>
        </recommendedName>
    </domain>
</protein>
<evidence type="ECO:0000256" key="3">
    <source>
        <dbReference type="ARBA" id="ARBA00023204"/>
    </source>
</evidence>
<dbReference type="EMBL" id="FXTX01000002">
    <property type="protein sequence ID" value="SMP02365.1"/>
    <property type="molecule type" value="Genomic_DNA"/>
</dbReference>
<evidence type="ECO:0000313" key="9">
    <source>
        <dbReference type="EMBL" id="SMP02365.1"/>
    </source>
</evidence>
<feature type="domain" description="HhH-GPD" evidence="8">
    <location>
        <begin position="61"/>
        <end position="217"/>
    </location>
</feature>
<dbReference type="NCBIfam" id="NF002305">
    <property type="entry name" value="PRK01229.1"/>
    <property type="match status" value="1"/>
</dbReference>
<keyword evidence="5 7" id="KW-0511">Multifunctional enzyme</keyword>
<sequence length="222" mass="25948">MIPPKEILEEAIKQVKPFVDKRISEFKNLKNKGITEFDFKPFLNIEPYKADIFSEACFCILTANSSASMGIKIQKEIGIEGFKEYPVEKLFEIIRKNGHRFAMQRAERIVLLREKSELINQISKYQDGKEAREILVKNIKGYGYKEASHFLRNIGFDDVAIIDRHISRFLFENNFVKPRKTITKSVYLESEKALEKIAKDLNLTQAELDLYIFYIKTKKVLK</sequence>
<comment type="catalytic activity">
    <reaction evidence="7">
        <text>2'-deoxyribonucleotide-(2'-deoxyribose 5'-phosphate)-2'-deoxyribonucleotide-DNA = a 3'-end 2'-deoxyribonucleotide-(2,3-dehydro-2,3-deoxyribose 5'-phosphate)-DNA + a 5'-end 5'-phospho-2'-deoxyribonucleoside-DNA + H(+)</text>
        <dbReference type="Rhea" id="RHEA:66592"/>
        <dbReference type="Rhea" id="RHEA-COMP:13180"/>
        <dbReference type="Rhea" id="RHEA-COMP:16897"/>
        <dbReference type="Rhea" id="RHEA-COMP:17067"/>
        <dbReference type="ChEBI" id="CHEBI:15378"/>
        <dbReference type="ChEBI" id="CHEBI:136412"/>
        <dbReference type="ChEBI" id="CHEBI:157695"/>
        <dbReference type="ChEBI" id="CHEBI:167181"/>
        <dbReference type="EC" id="4.2.99.18"/>
    </reaction>
</comment>
<evidence type="ECO:0000256" key="2">
    <source>
        <dbReference type="ARBA" id="ARBA00022801"/>
    </source>
</evidence>
<dbReference type="InterPro" id="IPR011257">
    <property type="entry name" value="DNA_glycosylase"/>
</dbReference>
<keyword evidence="4 7" id="KW-0456">Lyase</keyword>
<evidence type="ECO:0000256" key="6">
    <source>
        <dbReference type="ARBA" id="ARBA00023295"/>
    </source>
</evidence>
<keyword evidence="10" id="KW-1185">Reference proteome</keyword>
<dbReference type="Gene3D" id="1.10.340.30">
    <property type="entry name" value="Hypothetical protein, domain 2"/>
    <property type="match status" value="1"/>
</dbReference>
<keyword evidence="3 7" id="KW-0234">DNA repair</keyword>
<accession>A0AA45WJ81</accession>
<dbReference type="PIRSF" id="PIRSF005954">
    <property type="entry name" value="Thrmst_ogg"/>
    <property type="match status" value="1"/>
</dbReference>
<keyword evidence="1 7" id="KW-0227">DNA damage</keyword>
<keyword evidence="2 7" id="KW-0378">Hydrolase</keyword>
<evidence type="ECO:0000256" key="4">
    <source>
        <dbReference type="ARBA" id="ARBA00023239"/>
    </source>
</evidence>
<dbReference type="Pfam" id="PF22175">
    <property type="entry name" value="Ogg-HhH"/>
    <property type="match status" value="1"/>
</dbReference>
<dbReference type="InterPro" id="IPR003265">
    <property type="entry name" value="HhH-GPD_domain"/>
</dbReference>
<dbReference type="RefSeq" id="WP_265133441.1">
    <property type="nucleotide sequence ID" value="NZ_FXTX01000002.1"/>
</dbReference>
<dbReference type="AlphaFoldDB" id="A0AA45WJ81"/>
<name>A0AA45WJ81_9AQUI</name>
<dbReference type="EC" id="3.2.2.-" evidence="7"/>
<dbReference type="GO" id="GO:0140078">
    <property type="term" value="F:class I DNA-(apurinic or apyrimidinic site) endonuclease activity"/>
    <property type="evidence" value="ECO:0007669"/>
    <property type="project" value="UniProtKB-EC"/>
</dbReference>
<gene>
    <name evidence="7" type="primary">ogg</name>
    <name evidence="9" type="ORF">SAMN06264868_10270</name>
</gene>
<evidence type="ECO:0000256" key="5">
    <source>
        <dbReference type="ARBA" id="ARBA00023268"/>
    </source>
</evidence>
<comment type="function">
    <text evidence="7">Catalyzes the excision of an oxidatively damaged form of guanine (7,8-dihydro-8-oxoguanine = 8-oxoG) from DNA. Also cleaves the DNA backbone at apurinic/apyrimidinic sites (AP sites).</text>
</comment>
<feature type="active site" evidence="7">
    <location>
        <position position="145"/>
    </location>
</feature>
<dbReference type="SUPFAM" id="SSF48150">
    <property type="entry name" value="DNA-glycosylase"/>
    <property type="match status" value="1"/>
</dbReference>
<reference evidence="9" key="1">
    <citation type="submission" date="2017-05" db="EMBL/GenBank/DDBJ databases">
        <authorList>
            <person name="Varghese N."/>
            <person name="Submissions S."/>
        </authorList>
    </citation>
    <scope>NUCLEOTIDE SEQUENCE</scope>
    <source>
        <strain evidence="9">DSM 18763</strain>
    </source>
</reference>
<keyword evidence="6 7" id="KW-0326">Glycosidase</keyword>
<dbReference type="Gene3D" id="1.10.1670.10">
    <property type="entry name" value="Helix-hairpin-Helix base-excision DNA repair enzymes (C-terminal)"/>
    <property type="match status" value="1"/>
</dbReference>
<evidence type="ECO:0000259" key="8">
    <source>
        <dbReference type="SMART" id="SM00478"/>
    </source>
</evidence>
<dbReference type="EC" id="4.2.99.18" evidence="7"/>
<comment type="caution">
    <text evidence="9">The sequence shown here is derived from an EMBL/GenBank/DDBJ whole genome shotgun (WGS) entry which is preliminary data.</text>
</comment>
<evidence type="ECO:0000256" key="7">
    <source>
        <dbReference type="HAMAP-Rule" id="MF_00241"/>
    </source>
</evidence>
<dbReference type="SMART" id="SM00478">
    <property type="entry name" value="ENDO3c"/>
    <property type="match status" value="1"/>
</dbReference>
<organism evidence="9 10">
    <name type="scientific">Venenivibrio stagnispumantis</name>
    <dbReference type="NCBI Taxonomy" id="407998"/>
    <lineage>
        <taxon>Bacteria</taxon>
        <taxon>Pseudomonadati</taxon>
        <taxon>Aquificota</taxon>
        <taxon>Aquificia</taxon>
        <taxon>Aquificales</taxon>
        <taxon>Hydrogenothermaceae</taxon>
        <taxon>Venenivibrio</taxon>
    </lineage>
</organism>
<comment type="similarity">
    <text evidence="7">Belongs to the type-2 OGG1 family.</text>
</comment>
<dbReference type="GO" id="GO:0006284">
    <property type="term" value="P:base-excision repair"/>
    <property type="evidence" value="ECO:0007669"/>
    <property type="project" value="UniProtKB-UniRule"/>
</dbReference>
<evidence type="ECO:0000256" key="1">
    <source>
        <dbReference type="ARBA" id="ARBA00022763"/>
    </source>
</evidence>
<feature type="site" description="Important for guanine/8-oxoguanine distinction" evidence="7">
    <location>
        <position position="222"/>
    </location>
</feature>